<name>A0A1X3HCK1_9BRAD</name>
<dbReference type="PANTHER" id="PTHR43867:SF5">
    <property type="entry name" value="GLUCANS BIOSYNTHESIS GLUCOSYLTRANSFERASE H"/>
    <property type="match status" value="1"/>
</dbReference>
<dbReference type="Gene3D" id="3.90.550.10">
    <property type="entry name" value="Spore Coat Polysaccharide Biosynthesis Protein SpsA, Chain A"/>
    <property type="match status" value="1"/>
</dbReference>
<dbReference type="InterPro" id="IPR023725">
    <property type="entry name" value="Glucans_biosynth_gluTrFase_H"/>
</dbReference>
<dbReference type="InterPro" id="IPR029044">
    <property type="entry name" value="Nucleotide-diphossugar_trans"/>
</dbReference>
<evidence type="ECO:0000256" key="1">
    <source>
        <dbReference type="ARBA" id="ARBA00004429"/>
    </source>
</evidence>
<dbReference type="GO" id="GO:0009250">
    <property type="term" value="P:glucan biosynthetic process"/>
    <property type="evidence" value="ECO:0007669"/>
    <property type="project" value="UniProtKB-UniRule"/>
</dbReference>
<dbReference type="OrthoDB" id="9775281at2"/>
<keyword evidence="11 12" id="KW-0472">Membrane</keyword>
<comment type="pathway">
    <text evidence="2 12">Glycan metabolism; osmoregulated periplasmic glucan (OPG) biosynthesis.</text>
</comment>
<dbReference type="EC" id="2.4.1.-" evidence="12"/>
<keyword evidence="7 12" id="KW-0328">Glycosyltransferase</keyword>
<evidence type="ECO:0000256" key="12">
    <source>
        <dbReference type="HAMAP-Rule" id="MF_01072"/>
    </source>
</evidence>
<dbReference type="GO" id="GO:0005886">
    <property type="term" value="C:plasma membrane"/>
    <property type="evidence" value="ECO:0007669"/>
    <property type="project" value="UniProtKB-SubCell"/>
</dbReference>
<evidence type="ECO:0000256" key="8">
    <source>
        <dbReference type="ARBA" id="ARBA00022679"/>
    </source>
</evidence>
<evidence type="ECO:0000256" key="6">
    <source>
        <dbReference type="ARBA" id="ARBA00022519"/>
    </source>
</evidence>
<proteinExistence type="inferred from homology"/>
<comment type="caution">
    <text evidence="14">The sequence shown here is derived from an EMBL/GenBank/DDBJ whole genome shotgun (WGS) entry which is preliminary data.</text>
</comment>
<evidence type="ECO:0000256" key="4">
    <source>
        <dbReference type="ARBA" id="ARBA00020585"/>
    </source>
</evidence>
<dbReference type="SUPFAM" id="SSF53448">
    <property type="entry name" value="Nucleotide-diphospho-sugar transferases"/>
    <property type="match status" value="1"/>
</dbReference>
<feature type="transmembrane region" description="Helical" evidence="12">
    <location>
        <begin position="54"/>
        <end position="75"/>
    </location>
</feature>
<sequence>MGALTTSPALSLELGIRYLPDETPLPMQPCRLDRTNRADPGRLRTAPAVAARRLFILGGTVAITAAGAVEMYDVLKVGGVTVLEGMVFGLFLVLLAWIAFSFVSSVAGFFVLLRGRPDMLPIDSQGPLPTITGRTAMLLPTYNEDQHHLMARLRAMYESVGETGQDPLFDWFLLSDTTDPDIWIAEELAFLELQRNCGSGHLYYRHRSDNTARKSGNIAEWVRRFGGAYDYMIILDADSLMSGETIVRLAGAMESNPQAALIQTLPIVVNARTLISRLQQFSGRLYGPLIAAGNTWWHASEGNYWGHNAIIRVQAFAQEAGLPELRGRKPFGGHILSHDFVEAALMRRAGWGIFMAPGLGGSFEEVPPSLLDFAARDRRWCQGNLQHLAVLPARGLHWVSRLHLLTGIGSYLTAPLWLLFLLLGILTSLQAYFVKPEYFPKGFSLFPTWPAQDPVLAAWVFAATMGLLIVPKLLAYLVLLTKRAERQAFGGGFRVLLAVVAESLLAALIAPSMMIFQSTAVAEILLGRDAGWQVQRRSDGRITRDEVYRKFTVPTLCGLAMAASAYAVSLPLLLWMSPVIIGLVCAIPIGLVTSTAPRMARLFATPEDNRVPALLQRARELASLDRIEPHGALIELRQNPALLGPHMQSLETPPRKSGQIDIDLAIGRAKIEQSDDFEEVVSSLSARETLAVLKHPHALEQVMRMPRATASAEV</sequence>
<reference evidence="14 15" key="1">
    <citation type="submission" date="2017-03" db="EMBL/GenBank/DDBJ databases">
        <title>Whole genome sequences of fourteen strains of Bradyrhizobium canariense and one strain of Bradyrhizobium japonicum isolated from Lupinus (Papilionoideae: Genisteae) species in Algeria.</title>
        <authorList>
            <person name="Crovadore J."/>
            <person name="Chekireb D."/>
            <person name="Brachmann A."/>
            <person name="Chablais R."/>
            <person name="Cochard B."/>
            <person name="Lefort F."/>
        </authorList>
    </citation>
    <scope>NUCLEOTIDE SEQUENCE [LARGE SCALE GENOMIC DNA]</scope>
    <source>
        <strain evidence="14 15">UBMA195</strain>
    </source>
</reference>
<dbReference type="UniPathway" id="UPA00637"/>
<comment type="function">
    <text evidence="12">Involved in the biosynthesis of osmoregulated periplasmic glucans (OPGs).</text>
</comment>
<feature type="transmembrane region" description="Helical" evidence="12">
    <location>
        <begin position="574"/>
        <end position="593"/>
    </location>
</feature>
<keyword evidence="9 12" id="KW-0812">Transmembrane</keyword>
<evidence type="ECO:0000256" key="2">
    <source>
        <dbReference type="ARBA" id="ARBA00005001"/>
    </source>
</evidence>
<dbReference type="CDD" id="cd04191">
    <property type="entry name" value="Glucan_BSP_MdoH"/>
    <property type="match status" value="1"/>
</dbReference>
<feature type="transmembrane region" description="Helical" evidence="12">
    <location>
        <begin position="411"/>
        <end position="434"/>
    </location>
</feature>
<protein>
    <recommendedName>
        <fullName evidence="4 12">Glucans biosynthesis glucosyltransferase H</fullName>
        <ecNumber evidence="12">2.4.1.-</ecNumber>
    </recommendedName>
</protein>
<dbReference type="Proteomes" id="UP000193553">
    <property type="component" value="Unassembled WGS sequence"/>
</dbReference>
<feature type="domain" description="Glycosyltransferase 2-like" evidence="13">
    <location>
        <begin position="233"/>
        <end position="456"/>
    </location>
</feature>
<dbReference type="AlphaFoldDB" id="A0A1X3HCK1"/>
<evidence type="ECO:0000256" key="3">
    <source>
        <dbReference type="ARBA" id="ARBA00009337"/>
    </source>
</evidence>
<keyword evidence="6" id="KW-0997">Cell inner membrane</keyword>
<feature type="transmembrane region" description="Helical" evidence="12">
    <location>
        <begin position="87"/>
        <end position="113"/>
    </location>
</feature>
<evidence type="ECO:0000256" key="11">
    <source>
        <dbReference type="ARBA" id="ARBA00023136"/>
    </source>
</evidence>
<organism evidence="14 15">
    <name type="scientific">Bradyrhizobium canariense</name>
    <dbReference type="NCBI Taxonomy" id="255045"/>
    <lineage>
        <taxon>Bacteria</taxon>
        <taxon>Pseudomonadati</taxon>
        <taxon>Pseudomonadota</taxon>
        <taxon>Alphaproteobacteria</taxon>
        <taxon>Hyphomicrobiales</taxon>
        <taxon>Nitrobacteraceae</taxon>
        <taxon>Bradyrhizobium</taxon>
    </lineage>
</organism>
<dbReference type="EMBL" id="NAFI01000158">
    <property type="protein sequence ID" value="OSJ14714.1"/>
    <property type="molecule type" value="Genomic_DNA"/>
</dbReference>
<dbReference type="InterPro" id="IPR001173">
    <property type="entry name" value="Glyco_trans_2-like"/>
</dbReference>
<evidence type="ECO:0000313" key="15">
    <source>
        <dbReference type="Proteomes" id="UP000193553"/>
    </source>
</evidence>
<dbReference type="RefSeq" id="WP_085349808.1">
    <property type="nucleotide sequence ID" value="NZ_NAEX01000170.1"/>
</dbReference>
<comment type="similarity">
    <text evidence="3 12">Belongs to the glycosyltransferase 2 family. OpgH subfamily.</text>
</comment>
<dbReference type="HAMAP" id="MF_01072">
    <property type="entry name" value="MdoH_OpgH"/>
    <property type="match status" value="1"/>
</dbReference>
<evidence type="ECO:0000256" key="5">
    <source>
        <dbReference type="ARBA" id="ARBA00022475"/>
    </source>
</evidence>
<dbReference type="Pfam" id="PF13632">
    <property type="entry name" value="Glyco_trans_2_3"/>
    <property type="match status" value="1"/>
</dbReference>
<evidence type="ECO:0000256" key="7">
    <source>
        <dbReference type="ARBA" id="ARBA00022676"/>
    </source>
</evidence>
<evidence type="ECO:0000256" key="10">
    <source>
        <dbReference type="ARBA" id="ARBA00022989"/>
    </source>
</evidence>
<dbReference type="NCBIfam" id="NF003962">
    <property type="entry name" value="PRK05454.2-5"/>
    <property type="match status" value="1"/>
</dbReference>
<evidence type="ECO:0000256" key="9">
    <source>
        <dbReference type="ARBA" id="ARBA00022692"/>
    </source>
</evidence>
<keyword evidence="5 12" id="KW-1003">Cell membrane</keyword>
<dbReference type="PANTHER" id="PTHR43867">
    <property type="entry name" value="CELLULOSE SYNTHASE CATALYTIC SUBUNIT A [UDP-FORMING]"/>
    <property type="match status" value="1"/>
</dbReference>
<dbReference type="NCBIfam" id="NF003956">
    <property type="entry name" value="PRK05454.1-3"/>
    <property type="match status" value="1"/>
</dbReference>
<dbReference type="InterPro" id="IPR050321">
    <property type="entry name" value="Glycosyltr_2/OpgH_subfam"/>
</dbReference>
<gene>
    <name evidence="12" type="primary">opgH</name>
    <name evidence="14" type="ORF">BSZ18_08925</name>
</gene>
<evidence type="ECO:0000259" key="13">
    <source>
        <dbReference type="Pfam" id="PF13632"/>
    </source>
</evidence>
<keyword evidence="8 12" id="KW-0808">Transferase</keyword>
<feature type="transmembrane region" description="Helical" evidence="12">
    <location>
        <begin position="454"/>
        <end position="479"/>
    </location>
</feature>
<keyword evidence="10 12" id="KW-1133">Transmembrane helix</keyword>
<evidence type="ECO:0000313" key="14">
    <source>
        <dbReference type="EMBL" id="OSJ14714.1"/>
    </source>
</evidence>
<dbReference type="GO" id="GO:0016758">
    <property type="term" value="F:hexosyltransferase activity"/>
    <property type="evidence" value="ECO:0007669"/>
    <property type="project" value="UniProtKB-UniRule"/>
</dbReference>
<feature type="transmembrane region" description="Helical" evidence="12">
    <location>
        <begin position="491"/>
        <end position="509"/>
    </location>
</feature>
<comment type="subcellular location">
    <subcellularLocation>
        <location evidence="1">Cell inner membrane</location>
        <topology evidence="1">Multi-pass membrane protein</topology>
    </subcellularLocation>
    <subcellularLocation>
        <location evidence="12">Cell membrane</location>
        <topology evidence="12">Multi-pass membrane protein</topology>
    </subcellularLocation>
</comment>
<accession>A0A1X3HCK1</accession>
<dbReference type="NCBIfam" id="NF003958">
    <property type="entry name" value="PRK05454.2-1"/>
    <property type="match status" value="1"/>
</dbReference>